<evidence type="ECO:0000313" key="12">
    <source>
        <dbReference type="Proteomes" id="UP000472272"/>
    </source>
</evidence>
<dbReference type="GO" id="GO:0006955">
    <property type="term" value="P:immune response"/>
    <property type="evidence" value="ECO:0007669"/>
    <property type="project" value="TreeGrafter"/>
</dbReference>
<dbReference type="PANTHER" id="PTHR16675:SF242">
    <property type="entry name" value="MAJOR HISTOCOMPATIBILITY COMPLEX CLASS I-RELATED GENE PROTEIN"/>
    <property type="match status" value="1"/>
</dbReference>
<evidence type="ECO:0000256" key="9">
    <source>
        <dbReference type="ARBA" id="ARBA00023180"/>
    </source>
</evidence>
<name>A0A670HMX5_PODMU</name>
<organism evidence="11 12">
    <name type="scientific">Podarcis muralis</name>
    <name type="common">Wall lizard</name>
    <name type="synonym">Lacerta muralis</name>
    <dbReference type="NCBI Taxonomy" id="64176"/>
    <lineage>
        <taxon>Eukaryota</taxon>
        <taxon>Metazoa</taxon>
        <taxon>Chordata</taxon>
        <taxon>Craniata</taxon>
        <taxon>Vertebrata</taxon>
        <taxon>Euteleostomi</taxon>
        <taxon>Lepidosauria</taxon>
        <taxon>Squamata</taxon>
        <taxon>Bifurcata</taxon>
        <taxon>Unidentata</taxon>
        <taxon>Episquamata</taxon>
        <taxon>Laterata</taxon>
        <taxon>Lacertibaenia</taxon>
        <taxon>Lacertidae</taxon>
        <taxon>Podarcis</taxon>
    </lineage>
</organism>
<dbReference type="GO" id="GO:0005615">
    <property type="term" value="C:extracellular space"/>
    <property type="evidence" value="ECO:0007669"/>
    <property type="project" value="TreeGrafter"/>
</dbReference>
<accession>A0A670HMX5</accession>
<proteinExistence type="predicted"/>
<feature type="domain" description="MHC class I-like antigen recognition-like" evidence="10">
    <location>
        <begin position="36"/>
        <end position="109"/>
    </location>
</feature>
<dbReference type="Pfam" id="PF00129">
    <property type="entry name" value="MHC_I"/>
    <property type="match status" value="1"/>
</dbReference>
<keyword evidence="9" id="KW-0325">Glycoprotein</keyword>
<protein>
    <recommendedName>
        <fullName evidence="10">MHC class I-like antigen recognition-like domain-containing protein</fullName>
    </recommendedName>
</protein>
<keyword evidence="3" id="KW-0812">Transmembrane</keyword>
<dbReference type="Gene3D" id="3.30.500.10">
    <property type="entry name" value="MHC class I-like antigen recognition-like"/>
    <property type="match status" value="1"/>
</dbReference>
<keyword evidence="8" id="KW-1015">Disulfide bond</keyword>
<reference evidence="11" key="2">
    <citation type="submission" date="2025-08" db="UniProtKB">
        <authorList>
            <consortium name="Ensembl"/>
        </authorList>
    </citation>
    <scope>IDENTIFICATION</scope>
</reference>
<dbReference type="InterPro" id="IPR011161">
    <property type="entry name" value="MHC_I-like_Ag-recog"/>
</dbReference>
<reference evidence="11 12" key="1">
    <citation type="journal article" date="2019" name="Proc. Natl. Acad. Sci. U.S.A.">
        <title>Regulatory changes in pterin and carotenoid genes underlie balanced color polymorphisms in the wall lizard.</title>
        <authorList>
            <person name="Andrade P."/>
            <person name="Pinho C."/>
            <person name="Perez I de Lanuza G."/>
            <person name="Afonso S."/>
            <person name="Brejcha J."/>
            <person name="Rubin C.J."/>
            <person name="Wallerman O."/>
            <person name="Pereira P."/>
            <person name="Sabatino S.J."/>
            <person name="Bellati A."/>
            <person name="Pellitteri-Rosa D."/>
            <person name="Bosakova Z."/>
            <person name="Bunikis I."/>
            <person name="Carretero M.A."/>
            <person name="Feiner N."/>
            <person name="Marsik P."/>
            <person name="Pauperio F."/>
            <person name="Salvi D."/>
            <person name="Soler L."/>
            <person name="While G.M."/>
            <person name="Uller T."/>
            <person name="Font E."/>
            <person name="Andersson L."/>
            <person name="Carneiro M."/>
        </authorList>
    </citation>
    <scope>NUCLEOTIDE SEQUENCE</scope>
</reference>
<evidence type="ECO:0000256" key="4">
    <source>
        <dbReference type="ARBA" id="ARBA00022729"/>
    </source>
</evidence>
<keyword evidence="12" id="KW-1185">Reference proteome</keyword>
<keyword evidence="2" id="KW-0490">MHC I</keyword>
<dbReference type="Ensembl" id="ENSPMRT00000001075.1">
    <property type="protein sequence ID" value="ENSPMRP00000001013.1"/>
    <property type="gene ID" value="ENSPMRG00000000748.1"/>
</dbReference>
<keyword evidence="4" id="KW-0732">Signal</keyword>
<dbReference type="PANTHER" id="PTHR16675">
    <property type="entry name" value="MHC CLASS I-RELATED"/>
    <property type="match status" value="1"/>
</dbReference>
<evidence type="ECO:0000313" key="11">
    <source>
        <dbReference type="Ensembl" id="ENSPMRP00000001013.1"/>
    </source>
</evidence>
<evidence type="ECO:0000256" key="7">
    <source>
        <dbReference type="ARBA" id="ARBA00023136"/>
    </source>
</evidence>
<evidence type="ECO:0000259" key="10">
    <source>
        <dbReference type="Pfam" id="PF00129"/>
    </source>
</evidence>
<evidence type="ECO:0000256" key="5">
    <source>
        <dbReference type="ARBA" id="ARBA00022859"/>
    </source>
</evidence>
<dbReference type="GO" id="GO:0009897">
    <property type="term" value="C:external side of plasma membrane"/>
    <property type="evidence" value="ECO:0007669"/>
    <property type="project" value="TreeGrafter"/>
</dbReference>
<evidence type="ECO:0000256" key="1">
    <source>
        <dbReference type="ARBA" id="ARBA00004479"/>
    </source>
</evidence>
<dbReference type="InterPro" id="IPR037055">
    <property type="entry name" value="MHC_I-like_Ag-recog_sf"/>
</dbReference>
<dbReference type="InterPro" id="IPR011162">
    <property type="entry name" value="MHC_I/II-like_Ag-recog"/>
</dbReference>
<evidence type="ECO:0000256" key="6">
    <source>
        <dbReference type="ARBA" id="ARBA00022989"/>
    </source>
</evidence>
<keyword evidence="6" id="KW-1133">Transmembrane helix</keyword>
<keyword evidence="7" id="KW-0472">Membrane</keyword>
<dbReference type="SUPFAM" id="SSF54452">
    <property type="entry name" value="MHC antigen-recognition domain"/>
    <property type="match status" value="1"/>
</dbReference>
<dbReference type="GeneTree" id="ENSGT01150000286995"/>
<dbReference type="GO" id="GO:0042612">
    <property type="term" value="C:MHC class I protein complex"/>
    <property type="evidence" value="ECO:0007669"/>
    <property type="project" value="UniProtKB-KW"/>
</dbReference>
<dbReference type="AlphaFoldDB" id="A0A670HMX5"/>
<sequence length="156" mass="17766">MKCFVLILQGTGAGKGHCYKPTAIYTSDLPFGGSTSHSLRYFYTAVSEPGQELPQFIMVGYVDDQPFVQYDSDTKEALPQVPWIRKAEKEDPQYWKKITHLFQDTERVLCLLIRKGRGDGQDVLQPGQKFFPLPFQSVPALSQKDIFLLCKKGTWE</sequence>
<evidence type="ECO:0000256" key="8">
    <source>
        <dbReference type="ARBA" id="ARBA00023157"/>
    </source>
</evidence>
<reference evidence="11" key="3">
    <citation type="submission" date="2025-09" db="UniProtKB">
        <authorList>
            <consortium name="Ensembl"/>
        </authorList>
    </citation>
    <scope>IDENTIFICATION</scope>
</reference>
<dbReference type="GO" id="GO:0002474">
    <property type="term" value="P:antigen processing and presentation of peptide antigen via MHC class I"/>
    <property type="evidence" value="ECO:0007669"/>
    <property type="project" value="UniProtKB-KW"/>
</dbReference>
<evidence type="ECO:0000256" key="2">
    <source>
        <dbReference type="ARBA" id="ARBA00022451"/>
    </source>
</evidence>
<dbReference type="Proteomes" id="UP000472272">
    <property type="component" value="Chromosome 2"/>
</dbReference>
<evidence type="ECO:0000256" key="3">
    <source>
        <dbReference type="ARBA" id="ARBA00022692"/>
    </source>
</evidence>
<keyword evidence="5" id="KW-0391">Immunity</keyword>
<dbReference type="InterPro" id="IPR050208">
    <property type="entry name" value="MHC_class-I_related"/>
</dbReference>
<comment type="subcellular location">
    <subcellularLocation>
        <location evidence="1">Membrane</location>
        <topology evidence="1">Single-pass type I membrane protein</topology>
    </subcellularLocation>
</comment>